<reference evidence="2" key="1">
    <citation type="submission" date="2021-05" db="EMBL/GenBank/DDBJ databases">
        <title>The genome of the haptophyte Pavlova lutheri (Diacronema luteri, Pavlovales) - a model for lipid biosynthesis in eukaryotic algae.</title>
        <authorList>
            <person name="Hulatt C.J."/>
            <person name="Posewitz M.C."/>
        </authorList>
    </citation>
    <scope>NUCLEOTIDE SEQUENCE</scope>
    <source>
        <strain evidence="2">NIVA-4/92</strain>
    </source>
</reference>
<sequence>MAGERALEIFKEDLSGGIEVAKAAAQRMSVIAVVMGKAATKSQLLPYVIEKVRDPETADEILYRLAEQLDIAHLIGGFDPMLVAPLEALCQTEETLVRDAAAKSINALVAAGSGREAKEFWAPMLVRLCAESNWFTARVSAARIYARIYAAVEGAPDPDEMLMALRELMTARLVQDEAPMVKRAAVTALGELAAQCKGKAVVRDEMRPILKQLLLPPSAGGAAIAEGDAVRVAAVGALPAFAALCANTAEGHAALVELCTAVAHDRSWKLRVALAQSLGAVAKAAASRAGQGGSSGSGGASTSSAEFAAIFDALQRDPEAEVRFVTANRSAEMAEATAPAEVAQVIVPNLLALVTDKSYRTAHERAALSAILVPLILKVDAGSDAAQRIVGTVGAILSSQDDSQFVRIQLIESSPKLVAAVGPASAAGKDLLAKLLRFLELPSGTAAEASARAAAAAAAAAASGADAPIAGSNPKWCWRLRYAAADVVGSDEFLGLGLDLYREHLAPITRQALVDSCALVRVAALGAVAKWAAKYAGHGAAHGQWADENLVSELTSLRAAAEKGALAKSYAHRLTTIHGLEVSAGYLSSNGLATLAGLIADKDAICETPNVRLAVARCFGRLSQSLDFQGSPVEGVVNTTLHKLATDADIDVKAMAAAALASERLPLTFTAWGPNGAPWIPAK</sequence>
<evidence type="ECO:0000313" key="2">
    <source>
        <dbReference type="EMBL" id="KAG8457305.1"/>
    </source>
</evidence>
<evidence type="ECO:0000256" key="1">
    <source>
        <dbReference type="ARBA" id="ARBA00022737"/>
    </source>
</evidence>
<organism evidence="2 3">
    <name type="scientific">Diacronema lutheri</name>
    <name type="common">Unicellular marine alga</name>
    <name type="synonym">Monochrysis lutheri</name>
    <dbReference type="NCBI Taxonomy" id="2081491"/>
    <lineage>
        <taxon>Eukaryota</taxon>
        <taxon>Haptista</taxon>
        <taxon>Haptophyta</taxon>
        <taxon>Pavlovophyceae</taxon>
        <taxon>Pavlovales</taxon>
        <taxon>Pavlovaceae</taxon>
        <taxon>Diacronema</taxon>
    </lineage>
</organism>
<protein>
    <submittedName>
        <fullName evidence="2">Uncharacterized protein</fullName>
    </submittedName>
</protein>
<dbReference type="GO" id="GO:0005829">
    <property type="term" value="C:cytosol"/>
    <property type="evidence" value="ECO:0007669"/>
    <property type="project" value="TreeGrafter"/>
</dbReference>
<dbReference type="InterPro" id="IPR051023">
    <property type="entry name" value="PP2A_Regulatory_Subunit_A"/>
</dbReference>
<dbReference type="InterPro" id="IPR016024">
    <property type="entry name" value="ARM-type_fold"/>
</dbReference>
<dbReference type="SUPFAM" id="SSF48371">
    <property type="entry name" value="ARM repeat"/>
    <property type="match status" value="1"/>
</dbReference>
<proteinExistence type="predicted"/>
<keyword evidence="3" id="KW-1185">Reference proteome</keyword>
<dbReference type="EMBL" id="JAGTXO010000074">
    <property type="protein sequence ID" value="KAG8457305.1"/>
    <property type="molecule type" value="Genomic_DNA"/>
</dbReference>
<dbReference type="Proteomes" id="UP000751190">
    <property type="component" value="Unassembled WGS sequence"/>
</dbReference>
<dbReference type="AlphaFoldDB" id="A0A8J5X6R3"/>
<dbReference type="PANTHER" id="PTHR10648:SF4">
    <property type="entry name" value="PROTEIN PHOSPHATASE 2 (FORMERLY 2A), REGULATORY SUBUNIT A, BETA ISOFORM-RELATED"/>
    <property type="match status" value="1"/>
</dbReference>
<dbReference type="GO" id="GO:0019888">
    <property type="term" value="F:protein phosphatase regulator activity"/>
    <property type="evidence" value="ECO:0007669"/>
    <property type="project" value="TreeGrafter"/>
</dbReference>
<name>A0A8J5X6R3_DIALT</name>
<accession>A0A8J5X6R3</accession>
<evidence type="ECO:0000313" key="3">
    <source>
        <dbReference type="Proteomes" id="UP000751190"/>
    </source>
</evidence>
<dbReference type="GO" id="GO:0000159">
    <property type="term" value="C:protein phosphatase type 2A complex"/>
    <property type="evidence" value="ECO:0007669"/>
    <property type="project" value="TreeGrafter"/>
</dbReference>
<comment type="caution">
    <text evidence="2">The sequence shown here is derived from an EMBL/GenBank/DDBJ whole genome shotgun (WGS) entry which is preliminary data.</text>
</comment>
<keyword evidence="1" id="KW-0677">Repeat</keyword>
<dbReference type="PANTHER" id="PTHR10648">
    <property type="entry name" value="SERINE/THREONINE-PROTEIN PHOSPHATASE PP2A 65 KDA REGULATORY SUBUNIT"/>
    <property type="match status" value="1"/>
</dbReference>
<gene>
    <name evidence="2" type="ORF">KFE25_003563</name>
</gene>
<dbReference type="Gene3D" id="1.25.10.10">
    <property type="entry name" value="Leucine-rich Repeat Variant"/>
    <property type="match status" value="1"/>
</dbReference>
<dbReference type="GO" id="GO:0005634">
    <property type="term" value="C:nucleus"/>
    <property type="evidence" value="ECO:0007669"/>
    <property type="project" value="TreeGrafter"/>
</dbReference>
<dbReference type="InterPro" id="IPR011989">
    <property type="entry name" value="ARM-like"/>
</dbReference>